<name>A0AAD9TZ31_9ROSI</name>
<evidence type="ECO:0000256" key="1">
    <source>
        <dbReference type="SAM" id="Coils"/>
    </source>
</evidence>
<dbReference type="Pfam" id="PF01693">
    <property type="entry name" value="Cauli_VI"/>
    <property type="match status" value="1"/>
</dbReference>
<feature type="compositionally biased region" description="Polar residues" evidence="2">
    <location>
        <begin position="15"/>
        <end position="25"/>
    </location>
</feature>
<dbReference type="AlphaFoldDB" id="A0AAD9TZ31"/>
<comment type="caution">
    <text evidence="4">The sequence shown here is derived from an EMBL/GenBank/DDBJ whole genome shotgun (WGS) entry which is preliminary data.</text>
</comment>
<dbReference type="InterPro" id="IPR037056">
    <property type="entry name" value="RNase_H1_N_sf"/>
</dbReference>
<evidence type="ECO:0000313" key="4">
    <source>
        <dbReference type="EMBL" id="KAK2644691.1"/>
    </source>
</evidence>
<organism evidence="4 5">
    <name type="scientific">Dipteronia dyeriana</name>
    <dbReference type="NCBI Taxonomy" id="168575"/>
    <lineage>
        <taxon>Eukaryota</taxon>
        <taxon>Viridiplantae</taxon>
        <taxon>Streptophyta</taxon>
        <taxon>Embryophyta</taxon>
        <taxon>Tracheophyta</taxon>
        <taxon>Spermatophyta</taxon>
        <taxon>Magnoliopsida</taxon>
        <taxon>eudicotyledons</taxon>
        <taxon>Gunneridae</taxon>
        <taxon>Pentapetalae</taxon>
        <taxon>rosids</taxon>
        <taxon>malvids</taxon>
        <taxon>Sapindales</taxon>
        <taxon>Sapindaceae</taxon>
        <taxon>Hippocastanoideae</taxon>
        <taxon>Acereae</taxon>
        <taxon>Dipteronia</taxon>
    </lineage>
</organism>
<dbReference type="InterPro" id="IPR009027">
    <property type="entry name" value="Ribosomal_bL9/RNase_H1_N"/>
</dbReference>
<dbReference type="EMBL" id="JANJYI010000006">
    <property type="protein sequence ID" value="KAK2644691.1"/>
    <property type="molecule type" value="Genomic_DNA"/>
</dbReference>
<feature type="domain" description="Ribonuclease H1 N-terminal" evidence="3">
    <location>
        <begin position="93"/>
        <end position="133"/>
    </location>
</feature>
<evidence type="ECO:0000313" key="5">
    <source>
        <dbReference type="Proteomes" id="UP001280121"/>
    </source>
</evidence>
<dbReference type="Gene3D" id="3.40.970.10">
    <property type="entry name" value="Ribonuclease H1, N-terminal domain"/>
    <property type="match status" value="1"/>
</dbReference>
<keyword evidence="5" id="KW-1185">Reference proteome</keyword>
<protein>
    <recommendedName>
        <fullName evidence="3">Ribonuclease H1 N-terminal domain-containing protein</fullName>
    </recommendedName>
</protein>
<evidence type="ECO:0000259" key="3">
    <source>
        <dbReference type="Pfam" id="PF01693"/>
    </source>
</evidence>
<feature type="coiled-coil region" evidence="1">
    <location>
        <begin position="187"/>
        <end position="231"/>
    </location>
</feature>
<sequence>MIAEMAGSSKDSQESSRNVSQSNNGKKISIGNYTINYCPGVPFQPLTQVKEKITEVQQAILNNIWFFRNDNKGFLQSLNILSHHFAEINKFGFYVVFRGRRTGIFSTWQETVECIEGFPNPIFKGYFSYDEAYTALRMFFENQKGFEPILEFNGCTYCREQVKSFMGHFKNINEARHKISEDLEICKKDMTNLLVDLQQKNKTLKEELARAELLIEQFQKMETEEEKQKRKVKGKEKLQDPEMERPLDIINITLMRDQSKILYKAVETLPNDIKQSIFSYARDDNLKHFLKIQKFLAQAVGLPQGMTTLFHKGNINYEYPFKFMTAQIHLDDFPMNFDIPELGQVGIEELFSYGIIDAISAFSIIKIHFLPEKLQQSIRMFGGKHGFCLDIDSIPCEWIISQPYKFTIFLSAYHYIVIVPSCSTGIIREDSSPADCLDMCPEYLQR</sequence>
<proteinExistence type="predicted"/>
<evidence type="ECO:0000256" key="2">
    <source>
        <dbReference type="SAM" id="MobiDB-lite"/>
    </source>
</evidence>
<feature type="region of interest" description="Disordered" evidence="2">
    <location>
        <begin position="1"/>
        <end position="25"/>
    </location>
</feature>
<keyword evidence="1" id="KW-0175">Coiled coil</keyword>
<dbReference type="InterPro" id="IPR011320">
    <property type="entry name" value="RNase_H1_N"/>
</dbReference>
<gene>
    <name evidence="4" type="ORF">Ddye_019886</name>
</gene>
<dbReference type="Proteomes" id="UP001280121">
    <property type="component" value="Unassembled WGS sequence"/>
</dbReference>
<reference evidence="4" key="1">
    <citation type="journal article" date="2023" name="Plant J.">
        <title>Genome sequences and population genomics provide insights into the demographic history, inbreeding, and mutation load of two 'living fossil' tree species of Dipteronia.</title>
        <authorList>
            <person name="Feng Y."/>
            <person name="Comes H.P."/>
            <person name="Chen J."/>
            <person name="Zhu S."/>
            <person name="Lu R."/>
            <person name="Zhang X."/>
            <person name="Li P."/>
            <person name="Qiu J."/>
            <person name="Olsen K.M."/>
            <person name="Qiu Y."/>
        </authorList>
    </citation>
    <scope>NUCLEOTIDE SEQUENCE</scope>
    <source>
        <strain evidence="4">KIB01</strain>
    </source>
</reference>
<accession>A0AAD9TZ31</accession>
<dbReference type="SUPFAM" id="SSF55658">
    <property type="entry name" value="L9 N-domain-like"/>
    <property type="match status" value="1"/>
</dbReference>